<evidence type="ECO:0000256" key="12">
    <source>
        <dbReference type="ARBA" id="ARBA00023166"/>
    </source>
</evidence>
<evidence type="ECO:0000256" key="10">
    <source>
        <dbReference type="ARBA" id="ARBA00023098"/>
    </source>
</evidence>
<evidence type="ECO:0000256" key="8">
    <source>
        <dbReference type="ARBA" id="ARBA00023002"/>
    </source>
</evidence>
<keyword evidence="13" id="KW-0753">Steroid metabolism</keyword>
<feature type="transmembrane region" description="Helical" evidence="19">
    <location>
        <begin position="12"/>
        <end position="32"/>
    </location>
</feature>
<keyword evidence="9" id="KW-0756">Sterol biosynthesis</keyword>
<evidence type="ECO:0000256" key="1">
    <source>
        <dbReference type="ARBA" id="ARBA00004141"/>
    </source>
</evidence>
<gene>
    <name evidence="20" type="ORF">HYH03_015633</name>
</gene>
<dbReference type="FunFam" id="1.20.120.1630:FF:000009">
    <property type="entry name" value="C-14 sterol reductase"/>
    <property type="match status" value="1"/>
</dbReference>
<keyword evidence="6" id="KW-0752">Steroid biosynthesis</keyword>
<keyword evidence="12" id="KW-1207">Sterol metabolism</keyword>
<evidence type="ECO:0000256" key="5">
    <source>
        <dbReference type="ARBA" id="ARBA00022857"/>
    </source>
</evidence>
<name>A0A835XNZ2_9CHLO</name>
<feature type="transmembrane region" description="Helical" evidence="19">
    <location>
        <begin position="221"/>
        <end position="238"/>
    </location>
</feature>
<keyword evidence="21" id="KW-1185">Reference proteome</keyword>
<dbReference type="GO" id="GO:0016129">
    <property type="term" value="P:phytosteroid biosynthetic process"/>
    <property type="evidence" value="ECO:0007669"/>
    <property type="project" value="UniProtKB-ARBA"/>
</dbReference>
<evidence type="ECO:0000313" key="21">
    <source>
        <dbReference type="Proteomes" id="UP000612055"/>
    </source>
</evidence>
<dbReference type="InterPro" id="IPR001171">
    <property type="entry name" value="ERG24_DHCR-like"/>
</dbReference>
<dbReference type="AlphaFoldDB" id="A0A835XNZ2"/>
<keyword evidence="3" id="KW-0444">Lipid biosynthesis</keyword>
<dbReference type="PROSITE" id="PS01018">
    <property type="entry name" value="STEROL_REDUCT_2"/>
    <property type="match status" value="1"/>
</dbReference>
<evidence type="ECO:0000256" key="3">
    <source>
        <dbReference type="ARBA" id="ARBA00022516"/>
    </source>
</evidence>
<evidence type="ECO:0000313" key="20">
    <source>
        <dbReference type="EMBL" id="KAG2485661.1"/>
    </source>
</evidence>
<dbReference type="GO" id="GO:0046165">
    <property type="term" value="P:alcohol biosynthetic process"/>
    <property type="evidence" value="ECO:0007669"/>
    <property type="project" value="UniProtKB-ARBA"/>
</dbReference>
<feature type="transmembrane region" description="Helical" evidence="19">
    <location>
        <begin position="288"/>
        <end position="307"/>
    </location>
</feature>
<dbReference type="GO" id="GO:0005789">
    <property type="term" value="C:endoplasmic reticulum membrane"/>
    <property type="evidence" value="ECO:0007669"/>
    <property type="project" value="TreeGrafter"/>
</dbReference>
<feature type="transmembrane region" description="Helical" evidence="19">
    <location>
        <begin position="258"/>
        <end position="281"/>
    </location>
</feature>
<evidence type="ECO:0000256" key="13">
    <source>
        <dbReference type="ARBA" id="ARBA00023221"/>
    </source>
</evidence>
<dbReference type="OrthoDB" id="5326588at2759"/>
<evidence type="ECO:0000256" key="14">
    <source>
        <dbReference type="ARBA" id="ARBA00052254"/>
    </source>
</evidence>
<evidence type="ECO:0000256" key="17">
    <source>
        <dbReference type="ARBA" id="ARBA00077841"/>
    </source>
</evidence>
<dbReference type="GO" id="GO:1902652">
    <property type="term" value="P:secondary alcohol metabolic process"/>
    <property type="evidence" value="ECO:0007669"/>
    <property type="project" value="UniProtKB-ARBA"/>
</dbReference>
<protein>
    <recommendedName>
        <fullName evidence="16">Delta(14)-sterol reductase ERG24</fullName>
    </recommendedName>
    <alternativeName>
        <fullName evidence="18">C-14 sterol reductase ERG24</fullName>
    </alternativeName>
    <alternativeName>
        <fullName evidence="17">Sterol C14-reductase ERG24</fullName>
    </alternativeName>
</protein>
<keyword evidence="11 19" id="KW-0472">Membrane</keyword>
<keyword evidence="5" id="KW-0521">NADP</keyword>
<comment type="subcellular location">
    <subcellularLocation>
        <location evidence="1">Membrane</location>
        <topology evidence="1">Multi-pass membrane protein</topology>
    </subcellularLocation>
</comment>
<evidence type="ECO:0000256" key="9">
    <source>
        <dbReference type="ARBA" id="ARBA00023011"/>
    </source>
</evidence>
<feature type="transmembrane region" description="Helical" evidence="19">
    <location>
        <begin position="63"/>
        <end position="81"/>
    </location>
</feature>
<evidence type="ECO:0000256" key="7">
    <source>
        <dbReference type="ARBA" id="ARBA00022989"/>
    </source>
</evidence>
<accession>A0A835XNZ2</accession>
<keyword evidence="10" id="KW-0443">Lipid metabolism</keyword>
<evidence type="ECO:0000256" key="2">
    <source>
        <dbReference type="ARBA" id="ARBA00005402"/>
    </source>
</evidence>
<evidence type="ECO:0000256" key="6">
    <source>
        <dbReference type="ARBA" id="ARBA00022955"/>
    </source>
</evidence>
<proteinExistence type="inferred from homology"/>
<dbReference type="PANTHER" id="PTHR21257:SF52">
    <property type="entry name" value="DELTA(14)-STEROL REDUCTASE TM7SF2"/>
    <property type="match status" value="1"/>
</dbReference>
<keyword evidence="4 19" id="KW-0812">Transmembrane</keyword>
<keyword evidence="8" id="KW-0560">Oxidoreductase</keyword>
<comment type="caution">
    <text evidence="20">The sequence shown here is derived from an EMBL/GenBank/DDBJ whole genome shotgun (WGS) entry which is preliminary data.</text>
</comment>
<dbReference type="PANTHER" id="PTHR21257">
    <property type="entry name" value="DELTA(14)-STEROL REDUCTASE"/>
    <property type="match status" value="1"/>
</dbReference>
<dbReference type="PROSITE" id="PS51257">
    <property type="entry name" value="PROKAR_LIPOPROTEIN"/>
    <property type="match status" value="1"/>
</dbReference>
<evidence type="ECO:0000256" key="15">
    <source>
        <dbReference type="ARBA" id="ARBA00060638"/>
    </source>
</evidence>
<dbReference type="EMBL" id="JAEHOE010000125">
    <property type="protein sequence ID" value="KAG2485661.1"/>
    <property type="molecule type" value="Genomic_DNA"/>
</dbReference>
<feature type="transmembrane region" description="Helical" evidence="19">
    <location>
        <begin position="102"/>
        <end position="121"/>
    </location>
</feature>
<dbReference type="Gene3D" id="1.20.120.1630">
    <property type="match status" value="1"/>
</dbReference>
<dbReference type="Proteomes" id="UP000612055">
    <property type="component" value="Unassembled WGS sequence"/>
</dbReference>
<evidence type="ECO:0000256" key="18">
    <source>
        <dbReference type="ARBA" id="ARBA00083315"/>
    </source>
</evidence>
<feature type="transmembrane region" description="Helical" evidence="19">
    <location>
        <begin position="358"/>
        <end position="386"/>
    </location>
</feature>
<comment type="similarity">
    <text evidence="2">Belongs to the ERG4/ERG24 family.</text>
</comment>
<dbReference type="InterPro" id="IPR018083">
    <property type="entry name" value="Sterol_reductase_CS"/>
</dbReference>
<evidence type="ECO:0000256" key="19">
    <source>
        <dbReference type="SAM" id="Phobius"/>
    </source>
</evidence>
<dbReference type="Pfam" id="PF01222">
    <property type="entry name" value="ERG4_ERG24"/>
    <property type="match status" value="1"/>
</dbReference>
<comment type="pathway">
    <text evidence="15">Steroid biosynthesis; zymosterol biosynthesis; zymosterol from lanosterol: step 2/6.</text>
</comment>
<evidence type="ECO:0000256" key="4">
    <source>
        <dbReference type="ARBA" id="ARBA00022692"/>
    </source>
</evidence>
<dbReference type="GO" id="GO:0016126">
    <property type="term" value="P:sterol biosynthetic process"/>
    <property type="evidence" value="ECO:0007669"/>
    <property type="project" value="UniProtKB-KW"/>
</dbReference>
<keyword evidence="7 19" id="KW-1133">Transmembrane helix</keyword>
<organism evidence="20 21">
    <name type="scientific">Edaphochlamys debaryana</name>
    <dbReference type="NCBI Taxonomy" id="47281"/>
    <lineage>
        <taxon>Eukaryota</taxon>
        <taxon>Viridiplantae</taxon>
        <taxon>Chlorophyta</taxon>
        <taxon>core chlorophytes</taxon>
        <taxon>Chlorophyceae</taxon>
        <taxon>CS clade</taxon>
        <taxon>Chlamydomonadales</taxon>
        <taxon>Chlamydomonadales incertae sedis</taxon>
        <taxon>Edaphochlamys</taxon>
    </lineage>
</organism>
<comment type="catalytic activity">
    <reaction evidence="14">
        <text>4,4-dimethyl-5alpha-cholesta-8,24-dien-3beta-ol + NADP(+) = 4,4-dimethyl-5alpha-cholesta-8,14,24-trien-3beta-ol + NADPH + H(+)</text>
        <dbReference type="Rhea" id="RHEA:18561"/>
        <dbReference type="ChEBI" id="CHEBI:15378"/>
        <dbReference type="ChEBI" id="CHEBI:17813"/>
        <dbReference type="ChEBI" id="CHEBI:18364"/>
        <dbReference type="ChEBI" id="CHEBI:57783"/>
        <dbReference type="ChEBI" id="CHEBI:58349"/>
        <dbReference type="EC" id="1.3.1.70"/>
    </reaction>
    <physiologicalReaction direction="right-to-left" evidence="14">
        <dbReference type="Rhea" id="RHEA:18563"/>
    </physiologicalReaction>
</comment>
<reference evidence="20" key="1">
    <citation type="journal article" date="2020" name="bioRxiv">
        <title>Comparative genomics of Chlamydomonas.</title>
        <authorList>
            <person name="Craig R.J."/>
            <person name="Hasan A.R."/>
            <person name="Ness R.W."/>
            <person name="Keightley P.D."/>
        </authorList>
    </citation>
    <scope>NUCLEOTIDE SEQUENCE</scope>
    <source>
        <strain evidence="20">CCAP 11/70</strain>
    </source>
</reference>
<evidence type="ECO:0000256" key="11">
    <source>
        <dbReference type="ARBA" id="ARBA00023136"/>
    </source>
</evidence>
<dbReference type="GO" id="GO:0050613">
    <property type="term" value="F:Delta14-sterol reductase activity"/>
    <property type="evidence" value="ECO:0007669"/>
    <property type="project" value="UniProtKB-EC"/>
</dbReference>
<evidence type="ECO:0000256" key="16">
    <source>
        <dbReference type="ARBA" id="ARBA00074394"/>
    </source>
</evidence>
<feature type="transmembrane region" description="Helical" evidence="19">
    <location>
        <begin position="133"/>
        <end position="153"/>
    </location>
</feature>
<sequence>MAGAKTQHFEFFGPHGPAVLVFVLPLVCYGLIYGCNKESCLSLWPEFHLPSPPQNITFYSHEAMLAFVGYFLTVALLHVVLPGQRAEGVMLPNGKRLTYKLNAFRVFVLLYGAALYFGFVTRQLDLGWMYDNFPALLTASVIFSTALSVYLYASSFKRGALLSGHGNSGYPAYDFWMGRELNPRIGALLDLKEFCELYPGMIGWALLNLGLAHKQLTTTGSLSNSMLLVNAFQLYYIVDALWNERSILTTMDITTDGFGFMLAFGDLAWVPFTFTSCARYLVDRPQHLGPAALALVLAVKALGYVIFRGANGQKDLFRSNPNDPRVKHLKTLKTERGTSLIVSGWWGTARHINYFGDWIMGLAWCMPAGLTGLASIVPYFYCLYFASLLVHRELRDEHACRIKYGKDWDKYCALVRWRIVPYVY</sequence>